<evidence type="ECO:0000259" key="1">
    <source>
        <dbReference type="SMART" id="SM00693"/>
    </source>
</evidence>
<evidence type="ECO:0000313" key="4">
    <source>
        <dbReference type="Proteomes" id="UP000274756"/>
    </source>
</evidence>
<organism evidence="3 5">
    <name type="scientific">Dracunculus medinensis</name>
    <name type="common">Guinea worm</name>
    <dbReference type="NCBI Taxonomy" id="318479"/>
    <lineage>
        <taxon>Eukaryota</taxon>
        <taxon>Metazoa</taxon>
        <taxon>Ecdysozoa</taxon>
        <taxon>Nematoda</taxon>
        <taxon>Chromadorea</taxon>
        <taxon>Rhabditida</taxon>
        <taxon>Spirurina</taxon>
        <taxon>Dracunculoidea</taxon>
        <taxon>Dracunculidae</taxon>
        <taxon>Dracunculus</taxon>
    </lineage>
</organism>
<dbReference type="SMART" id="SM00693">
    <property type="entry name" value="DysFN"/>
    <property type="match status" value="1"/>
</dbReference>
<feature type="domain" description="Peroxin/Ferlin" evidence="1">
    <location>
        <begin position="28"/>
        <end position="101"/>
    </location>
</feature>
<sequence>MFDDSFKSCLNQRHTGHCYTYLCNTYTTIRRTVSTYENHAVRQCLLEILGPRWYPLFGWSSRTLPSDRAFFTDETVDIIQPSNSFDSPSVGWEWEQAWMIDTNEQSYDKEMNFVSVSEYFMDIFVGGFDISDSESSFSLFALSFDGVIFMLMSISRSKFF</sequence>
<dbReference type="EMBL" id="UYYG01001152">
    <property type="protein sequence ID" value="VDN55420.1"/>
    <property type="molecule type" value="Genomic_DNA"/>
</dbReference>
<proteinExistence type="predicted"/>
<dbReference type="Proteomes" id="UP000274756">
    <property type="component" value="Unassembled WGS sequence"/>
</dbReference>
<accession>A0A0N4U2V5</accession>
<dbReference type="Proteomes" id="UP000038040">
    <property type="component" value="Unplaced"/>
</dbReference>
<protein>
    <submittedName>
        <fullName evidence="5">Peroxin/Ferlin domain-containing protein</fullName>
    </submittedName>
</protein>
<reference evidence="2 4" key="2">
    <citation type="submission" date="2018-11" db="EMBL/GenBank/DDBJ databases">
        <authorList>
            <consortium name="Pathogen Informatics"/>
        </authorList>
    </citation>
    <scope>NUCLEOTIDE SEQUENCE [LARGE SCALE GENOMIC DNA]</scope>
</reference>
<keyword evidence="4" id="KW-1185">Reference proteome</keyword>
<dbReference type="AlphaFoldDB" id="A0A0N4U2V5"/>
<dbReference type="WBParaSite" id="DME_0000103301-mRNA-1">
    <property type="protein sequence ID" value="DME_0000103301-mRNA-1"/>
    <property type="gene ID" value="DME_0000103301"/>
</dbReference>
<dbReference type="OrthoDB" id="72441at2759"/>
<dbReference type="GO" id="GO:0016020">
    <property type="term" value="C:membrane"/>
    <property type="evidence" value="ECO:0007669"/>
    <property type="project" value="InterPro"/>
</dbReference>
<name>A0A0N4U2V5_DRAME</name>
<dbReference type="InterPro" id="IPR006614">
    <property type="entry name" value="Peroxin/Ferlin"/>
</dbReference>
<evidence type="ECO:0000313" key="3">
    <source>
        <dbReference type="Proteomes" id="UP000038040"/>
    </source>
</evidence>
<evidence type="ECO:0000313" key="2">
    <source>
        <dbReference type="EMBL" id="VDN55420.1"/>
    </source>
</evidence>
<gene>
    <name evidence="2" type="ORF">DME_LOCUS5393</name>
</gene>
<evidence type="ECO:0000313" key="5">
    <source>
        <dbReference type="WBParaSite" id="DME_0000103301-mRNA-1"/>
    </source>
</evidence>
<reference evidence="5" key="1">
    <citation type="submission" date="2017-02" db="UniProtKB">
        <authorList>
            <consortium name="WormBaseParasite"/>
        </authorList>
    </citation>
    <scope>IDENTIFICATION</scope>
</reference>